<comment type="caution">
    <text evidence="3">The sequence shown here is derived from an EMBL/GenBank/DDBJ whole genome shotgun (WGS) entry which is preliminary data.</text>
</comment>
<dbReference type="InterPro" id="IPR008964">
    <property type="entry name" value="Invasin/intimin_cell_adhesion"/>
</dbReference>
<organism evidence="3 4">
    <name type="scientific">Xylanibacter rodentium</name>
    <dbReference type="NCBI Taxonomy" id="2736289"/>
    <lineage>
        <taxon>Bacteria</taxon>
        <taxon>Pseudomonadati</taxon>
        <taxon>Bacteroidota</taxon>
        <taxon>Bacteroidia</taxon>
        <taxon>Bacteroidales</taxon>
        <taxon>Prevotellaceae</taxon>
        <taxon>Xylanibacter</taxon>
    </lineage>
</organism>
<feature type="domain" description="BIG2" evidence="1">
    <location>
        <begin position="279"/>
        <end position="312"/>
    </location>
</feature>
<dbReference type="Gene3D" id="2.60.40.1080">
    <property type="match status" value="1"/>
</dbReference>
<dbReference type="Pfam" id="PF02368">
    <property type="entry name" value="Big_2"/>
    <property type="match status" value="1"/>
</dbReference>
<feature type="domain" description="GH29D-like beta-sandwich" evidence="2">
    <location>
        <begin position="175"/>
        <end position="243"/>
    </location>
</feature>
<gene>
    <name evidence="3" type="ORF">HPS55_01070</name>
</gene>
<evidence type="ECO:0000259" key="2">
    <source>
        <dbReference type="Pfam" id="PF13290"/>
    </source>
</evidence>
<proteinExistence type="predicted"/>
<evidence type="ECO:0008006" key="5">
    <source>
        <dbReference type="Google" id="ProtNLM"/>
    </source>
</evidence>
<name>A0ABX2ATG8_9BACT</name>
<dbReference type="InterPro" id="IPR003343">
    <property type="entry name" value="Big_2"/>
</dbReference>
<dbReference type="InterPro" id="IPR059177">
    <property type="entry name" value="GH29D-like_dom"/>
</dbReference>
<evidence type="ECO:0000259" key="1">
    <source>
        <dbReference type="Pfam" id="PF02368"/>
    </source>
</evidence>
<evidence type="ECO:0000313" key="3">
    <source>
        <dbReference type="EMBL" id="NPE12935.1"/>
    </source>
</evidence>
<dbReference type="GeneID" id="82156348"/>
<keyword evidence="4" id="KW-1185">Reference proteome</keyword>
<protein>
    <recommendedName>
        <fullName evidence="5">BIG2 domain-containing protein</fullName>
    </recommendedName>
</protein>
<dbReference type="SUPFAM" id="SSF49373">
    <property type="entry name" value="Invasin/intimin cell-adhesion fragments"/>
    <property type="match status" value="1"/>
</dbReference>
<dbReference type="RefSeq" id="WP_172173755.1">
    <property type="nucleotide sequence ID" value="NZ_CASGIA010000003.1"/>
</dbReference>
<dbReference type="Proteomes" id="UP001193734">
    <property type="component" value="Unassembled WGS sequence"/>
</dbReference>
<dbReference type="Pfam" id="PF13290">
    <property type="entry name" value="CHB_HEX_C_1"/>
    <property type="match status" value="1"/>
</dbReference>
<accession>A0ABX2ATG8</accession>
<reference evidence="3 4" key="1">
    <citation type="submission" date="2020-05" db="EMBL/GenBank/DDBJ databases">
        <title>Distinct polysaccharide utilization as determinants for interspecies competition between intestinal Prevotella spp.</title>
        <authorList>
            <person name="Galvez E.J.C."/>
            <person name="Iljazovic A."/>
            <person name="Strowig T."/>
        </authorList>
    </citation>
    <scope>NUCLEOTIDE SEQUENCE [LARGE SCALE GENOMIC DNA]</scope>
    <source>
        <strain evidence="3 4">PROD</strain>
    </source>
</reference>
<dbReference type="EMBL" id="JABKKE010000001">
    <property type="protein sequence ID" value="NPE12935.1"/>
    <property type="molecule type" value="Genomic_DNA"/>
</dbReference>
<sequence>MIFSQCRLFSQTADDVLTVEMTGIENTGSYYSFKDKKLISNAVYAGNMLKSKEGAMGLRASDNSGIVSTASGGIVKSVIVKWNTSSLATGNKSVKIYGKNTAYSSAEDLYQTGKTQGVQIGTVSCKTAERDTLIVDGDYQYIGICSGNGTVYIDEMTIVWQSAAYSKVFTPTFLPVPGKYSDTQYVRISEKYDNIIYYTIAGSDSAVEDYSLYDGNPICIDESATIKAFAIYEESGEKSDTVTAVYFIERIFAFDRLKATTILGRTFIAPILTNTYIGGTVTWDSSDESVAVVDNNGNVTPVSAGTTTIKAILTLPDVEPMTASYVLTVNNAPEVPVGCAYYKRVMSDADIVDGGIYLIVNEDAGMAMGEISGAGKGVGIDIENNICMTSDDVEIVLERQSAGTYTLRNSQGYIGYKSGTDFGETQKSAANNNYKWEINVVRPDSVAIRNCYYKNRCIRFRPGGPEFRVYDSFSNNVKVTLYRKMGALKITTGGHDTDGRYYATYFTDVPFIVPEDIDCSTVGVTGNRLVVNKYNSGDIVPACSGLLVSAFDAGIYEYIVTSKPGNVHSGNLLKGDVTDMTTEGDGCMFFRLAKPVGEALGFWWGAPDGAAFVLGAYKAYLAVPNGISMAKGFSFGMATTGIEHPAYGKTANNDYATHGIYNVGGMRITHKPKPGMYIMGGRKVIIKNKY</sequence>
<evidence type="ECO:0000313" key="4">
    <source>
        <dbReference type="Proteomes" id="UP001193734"/>
    </source>
</evidence>